<proteinExistence type="predicted"/>
<protein>
    <submittedName>
        <fullName evidence="2">Hypothetical membrane spanning protein</fullName>
    </submittedName>
</protein>
<dbReference type="GeneID" id="57042640"/>
<organism evidence="2 3">
    <name type="scientific">Melissococcus plutonius</name>
    <dbReference type="NCBI Taxonomy" id="33970"/>
    <lineage>
        <taxon>Bacteria</taxon>
        <taxon>Bacillati</taxon>
        <taxon>Bacillota</taxon>
        <taxon>Bacilli</taxon>
        <taxon>Lactobacillales</taxon>
        <taxon>Enterococcaceae</taxon>
        <taxon>Melissococcus</taxon>
    </lineage>
</organism>
<reference evidence="2 3" key="1">
    <citation type="submission" date="2018-01" db="EMBL/GenBank/DDBJ databases">
        <title>Whole genome sequence of Melissococcus plutonius DAT561.</title>
        <authorList>
            <person name="Okumura K."/>
            <person name="Takamatsu D."/>
            <person name="Okura M."/>
        </authorList>
    </citation>
    <scope>NUCLEOTIDE SEQUENCE [LARGE SCALE GENOMIC DNA]</scope>
    <source>
        <strain evidence="2 3">DAT561</strain>
    </source>
</reference>
<evidence type="ECO:0000256" key="1">
    <source>
        <dbReference type="SAM" id="Phobius"/>
    </source>
</evidence>
<dbReference type="InterPro" id="IPR046503">
    <property type="entry name" value="DUF6681"/>
</dbReference>
<keyword evidence="1" id="KW-0472">Membrane</keyword>
<dbReference type="Pfam" id="PF20386">
    <property type="entry name" value="DUF6681"/>
    <property type="match status" value="1"/>
</dbReference>
<feature type="transmembrane region" description="Helical" evidence="1">
    <location>
        <begin position="25"/>
        <end position="42"/>
    </location>
</feature>
<evidence type="ECO:0000313" key="3">
    <source>
        <dbReference type="Proteomes" id="UP000269226"/>
    </source>
</evidence>
<gene>
    <name evidence="2" type="ORF">DAT561_0071</name>
</gene>
<name>A0A2Z5Y094_9ENTE</name>
<keyword evidence="1" id="KW-0812">Transmembrane</keyword>
<dbReference type="EMBL" id="AP018492">
    <property type="protein sequence ID" value="BBC60241.1"/>
    <property type="molecule type" value="Genomic_DNA"/>
</dbReference>
<accession>A0A2Z5Y094</accession>
<keyword evidence="1" id="KW-1133">Transmembrane helix</keyword>
<feature type="transmembrane region" description="Helical" evidence="1">
    <location>
        <begin position="54"/>
        <end position="76"/>
    </location>
</feature>
<evidence type="ECO:0000313" key="2">
    <source>
        <dbReference type="EMBL" id="BBC60241.1"/>
    </source>
</evidence>
<dbReference type="Proteomes" id="UP000269226">
    <property type="component" value="Chromosome"/>
</dbReference>
<dbReference type="RefSeq" id="WP_232048032.1">
    <property type="nucleotide sequence ID" value="NZ_AP018492.1"/>
</dbReference>
<dbReference type="AlphaFoldDB" id="A0A2Z5Y094"/>
<sequence>MFTLLDGLNHFLSYFNLKIKVKSRLHIILGIFTTGYIGYLTLKFFRYHALGRGIIYLLIFLILLYFLILNIFYYFFDKNVKWDITPFFEKFAQVENPDEQNKKAIKNKNGVYADRMVIYDETKQNLDDYQAFDTTLDYLVNSQEDLGQLVEFMLDNHLAEKNTKAVKKQIGQRRTAEKIAYEIGSGIEIPSFTIRADRHDLILSIGLNATERVEIARLKEIGNVPADKMGETYDIVAKSATIVGGKYKKYKNDGIESGEEPYTVQLQVACFAKLPV</sequence>